<organism evidence="1 2">
    <name type="scientific">Staphylococcus lugdunensis</name>
    <dbReference type="NCBI Taxonomy" id="28035"/>
    <lineage>
        <taxon>Bacteria</taxon>
        <taxon>Bacillati</taxon>
        <taxon>Bacillota</taxon>
        <taxon>Bacilli</taxon>
        <taxon>Bacillales</taxon>
        <taxon>Staphylococcaceae</taxon>
        <taxon>Staphylococcus</taxon>
    </lineage>
</organism>
<gene>
    <name evidence="1" type="ORF">EQ812_14080</name>
</gene>
<protein>
    <submittedName>
        <fullName evidence="1">Transcriptional regulator</fullName>
    </submittedName>
</protein>
<evidence type="ECO:0000313" key="1">
    <source>
        <dbReference type="EMBL" id="TBW67994.1"/>
    </source>
</evidence>
<sequence>MLECEFSMSGYHMNVESNQDTLIKVTHIFK</sequence>
<comment type="caution">
    <text evidence="1">The sequence shown here is derived from an EMBL/GenBank/DDBJ whole genome shotgun (WGS) entry which is preliminary data.</text>
</comment>
<name>A0A4Q9VZQ0_STALU</name>
<dbReference type="Proteomes" id="UP000293637">
    <property type="component" value="Unassembled WGS sequence"/>
</dbReference>
<dbReference type="EMBL" id="SCHB01000324">
    <property type="protein sequence ID" value="TBW67994.1"/>
    <property type="molecule type" value="Genomic_DNA"/>
</dbReference>
<reference evidence="1 2" key="1">
    <citation type="journal article" date="2019" name="Sci. Transl. Med.">
        <title>Quorum sensing between bacterial species on the skin protects against epidermal injury in atopic dermatitis.</title>
        <authorList>
            <person name="Williams M.R."/>
        </authorList>
    </citation>
    <scope>NUCLEOTIDE SEQUENCE [LARGE SCALE GENOMIC DNA]</scope>
    <source>
        <strain evidence="1 2">E7</strain>
    </source>
</reference>
<proteinExistence type="predicted"/>
<accession>A0A4Q9VZQ0</accession>
<feature type="non-terminal residue" evidence="1">
    <location>
        <position position="30"/>
    </location>
</feature>
<dbReference type="AlphaFoldDB" id="A0A4Q9VZQ0"/>
<evidence type="ECO:0000313" key="2">
    <source>
        <dbReference type="Proteomes" id="UP000293637"/>
    </source>
</evidence>